<reference evidence="1 2" key="1">
    <citation type="submission" date="2016-10" db="EMBL/GenBank/DDBJ databases">
        <authorList>
            <person name="de Groot N.N."/>
        </authorList>
    </citation>
    <scope>NUCLEOTIDE SEQUENCE [LARGE SCALE GENOMIC DNA]</scope>
    <source>
        <strain evidence="1 2">DSM 44215</strain>
    </source>
</reference>
<dbReference type="AlphaFoldDB" id="A0A1H2GPV7"/>
<protein>
    <submittedName>
        <fullName evidence="1">Uncharacterized protein</fullName>
    </submittedName>
</protein>
<dbReference type="Proteomes" id="UP000183180">
    <property type="component" value="Unassembled WGS sequence"/>
</dbReference>
<dbReference type="OrthoDB" id="4376390at2"/>
<evidence type="ECO:0000313" key="2">
    <source>
        <dbReference type="Proteomes" id="UP000183180"/>
    </source>
</evidence>
<gene>
    <name evidence="1" type="ORF">SAMN04488548_13434</name>
</gene>
<dbReference type="RefSeq" id="WP_074848539.1">
    <property type="nucleotide sequence ID" value="NZ_FNLM01000034.1"/>
</dbReference>
<dbReference type="EMBL" id="FNLM01000034">
    <property type="protein sequence ID" value="SDU21388.1"/>
    <property type="molecule type" value="Genomic_DNA"/>
</dbReference>
<accession>A0A1H2GPV7</accession>
<name>A0A1H2GPV7_9ACTN</name>
<sequence>MTNHENELPELDIVTEYGVVTRLPTSFPIYDADLDEHLDPDLFQKGFDDAEAALCSLPAPWARQLASSTLDCPPDPDDEEPSYTRGYRAALYGHLRHAGR</sequence>
<organism evidence="1 2">
    <name type="scientific">Gordonia westfalica</name>
    <dbReference type="NCBI Taxonomy" id="158898"/>
    <lineage>
        <taxon>Bacteria</taxon>
        <taxon>Bacillati</taxon>
        <taxon>Actinomycetota</taxon>
        <taxon>Actinomycetes</taxon>
        <taxon>Mycobacteriales</taxon>
        <taxon>Gordoniaceae</taxon>
        <taxon>Gordonia</taxon>
    </lineage>
</organism>
<evidence type="ECO:0000313" key="1">
    <source>
        <dbReference type="EMBL" id="SDU21388.1"/>
    </source>
</evidence>
<proteinExistence type="predicted"/>
<dbReference type="STRING" id="158898.SAMN04488548_13434"/>